<evidence type="ECO:0000313" key="9">
    <source>
        <dbReference type="Proteomes" id="UP000663929"/>
    </source>
</evidence>
<feature type="transmembrane region" description="Helical" evidence="6">
    <location>
        <begin position="262"/>
        <end position="279"/>
    </location>
</feature>
<feature type="transmembrane region" description="Helical" evidence="6">
    <location>
        <begin position="197"/>
        <end position="219"/>
    </location>
</feature>
<dbReference type="RefSeq" id="WP_237379387.1">
    <property type="nucleotide sequence ID" value="NZ_CP071793.1"/>
</dbReference>
<evidence type="ECO:0000256" key="2">
    <source>
        <dbReference type="ARBA" id="ARBA00007362"/>
    </source>
</evidence>
<feature type="transmembrane region" description="Helical" evidence="6">
    <location>
        <begin position="138"/>
        <end position="159"/>
    </location>
</feature>
<keyword evidence="4 6" id="KW-1133">Transmembrane helix</keyword>
<feature type="transmembrane region" description="Helical" evidence="6">
    <location>
        <begin position="49"/>
        <end position="69"/>
    </location>
</feature>
<feature type="transmembrane region" description="Helical" evidence="6">
    <location>
        <begin position="21"/>
        <end position="37"/>
    </location>
</feature>
<name>A0A8A4TJU9_SULCO</name>
<feature type="transmembrane region" description="Helical" evidence="6">
    <location>
        <begin position="285"/>
        <end position="305"/>
    </location>
</feature>
<feature type="transmembrane region" description="Helical" evidence="6">
    <location>
        <begin position="109"/>
        <end position="131"/>
    </location>
</feature>
<feature type="domain" description="EamA" evidence="7">
    <location>
        <begin position="22"/>
        <end position="153"/>
    </location>
</feature>
<gene>
    <name evidence="8" type="ORF">J3U87_29590</name>
</gene>
<feature type="transmembrane region" description="Helical" evidence="6">
    <location>
        <begin position="231"/>
        <end position="250"/>
    </location>
</feature>
<dbReference type="PANTHER" id="PTHR32322">
    <property type="entry name" value="INNER MEMBRANE TRANSPORTER"/>
    <property type="match status" value="1"/>
</dbReference>
<evidence type="ECO:0000313" key="8">
    <source>
        <dbReference type="EMBL" id="QTD49757.1"/>
    </source>
</evidence>
<dbReference type="GO" id="GO:0016020">
    <property type="term" value="C:membrane"/>
    <property type="evidence" value="ECO:0007669"/>
    <property type="project" value="UniProtKB-SubCell"/>
</dbReference>
<dbReference type="AlphaFoldDB" id="A0A8A4TJU9"/>
<protein>
    <submittedName>
        <fullName evidence="8">DMT family transporter</fullName>
    </submittedName>
</protein>
<dbReference type="SUPFAM" id="SSF103481">
    <property type="entry name" value="Multidrug resistance efflux transporter EmrE"/>
    <property type="match status" value="1"/>
</dbReference>
<sequence length="308" mass="32042">MSTLTLQRTGPTRFSAAGNPAVLLLTTGTLIGFNFPLGKIAGEAGISPLVWAMLVSLGASGVLLPILSVQRRLTMPNLRMVRYIVISGLVSFVIPNLLLFSVIPKTGAGYTGLMFALSPVFTLTLAVLCGLERPDRMGLWGIAFGLIGAATVSLTRGSAAGAPPTLWLVAALLVPLLLACGNIYRTWDWPDGAQPDVLAFWSHAFAVVVFATLSLAFNASLPLAELASSPLAALAQMAVAGATFPVFFRLQQRGGPVLLSQIGYVAAAVGLIAATLLLGEHYGTVTWIGAGIVALGIGITVTSQWTEA</sequence>
<evidence type="ECO:0000256" key="3">
    <source>
        <dbReference type="ARBA" id="ARBA00022692"/>
    </source>
</evidence>
<comment type="subcellular location">
    <subcellularLocation>
        <location evidence="1">Membrane</location>
        <topology evidence="1">Multi-pass membrane protein</topology>
    </subcellularLocation>
</comment>
<keyword evidence="5 6" id="KW-0472">Membrane</keyword>
<reference evidence="8" key="1">
    <citation type="submission" date="2021-03" db="EMBL/GenBank/DDBJ databases">
        <title>Acanthopleuribacteraceae sp. M133.</title>
        <authorList>
            <person name="Wang G."/>
        </authorList>
    </citation>
    <scope>NUCLEOTIDE SEQUENCE</scope>
    <source>
        <strain evidence="8">M133</strain>
    </source>
</reference>
<keyword evidence="3 6" id="KW-0812">Transmembrane</keyword>
<evidence type="ECO:0000256" key="4">
    <source>
        <dbReference type="ARBA" id="ARBA00022989"/>
    </source>
</evidence>
<accession>A0A8A4TJU9</accession>
<dbReference type="PANTHER" id="PTHR32322:SF2">
    <property type="entry name" value="EAMA DOMAIN-CONTAINING PROTEIN"/>
    <property type="match status" value="1"/>
</dbReference>
<dbReference type="KEGG" id="scor:J3U87_29590"/>
<evidence type="ECO:0000256" key="5">
    <source>
        <dbReference type="ARBA" id="ARBA00023136"/>
    </source>
</evidence>
<evidence type="ECO:0000256" key="1">
    <source>
        <dbReference type="ARBA" id="ARBA00004141"/>
    </source>
</evidence>
<dbReference type="EMBL" id="CP071793">
    <property type="protein sequence ID" value="QTD49757.1"/>
    <property type="molecule type" value="Genomic_DNA"/>
</dbReference>
<dbReference type="Proteomes" id="UP000663929">
    <property type="component" value="Chromosome"/>
</dbReference>
<keyword evidence="9" id="KW-1185">Reference proteome</keyword>
<dbReference type="InterPro" id="IPR050638">
    <property type="entry name" value="AA-Vitamin_Transporters"/>
</dbReference>
<dbReference type="Pfam" id="PF00892">
    <property type="entry name" value="EamA"/>
    <property type="match status" value="1"/>
</dbReference>
<dbReference type="InterPro" id="IPR000620">
    <property type="entry name" value="EamA_dom"/>
</dbReference>
<evidence type="ECO:0000259" key="7">
    <source>
        <dbReference type="Pfam" id="PF00892"/>
    </source>
</evidence>
<proteinExistence type="inferred from homology"/>
<dbReference type="InterPro" id="IPR037185">
    <property type="entry name" value="EmrE-like"/>
</dbReference>
<feature type="transmembrane region" description="Helical" evidence="6">
    <location>
        <begin position="81"/>
        <end position="103"/>
    </location>
</feature>
<evidence type="ECO:0000256" key="6">
    <source>
        <dbReference type="SAM" id="Phobius"/>
    </source>
</evidence>
<comment type="similarity">
    <text evidence="2">Belongs to the EamA transporter family.</text>
</comment>
<feature type="transmembrane region" description="Helical" evidence="6">
    <location>
        <begin position="165"/>
        <end position="185"/>
    </location>
</feature>
<organism evidence="8 9">
    <name type="scientific">Sulfidibacter corallicola</name>
    <dbReference type="NCBI Taxonomy" id="2818388"/>
    <lineage>
        <taxon>Bacteria</taxon>
        <taxon>Pseudomonadati</taxon>
        <taxon>Acidobacteriota</taxon>
        <taxon>Holophagae</taxon>
        <taxon>Acanthopleuribacterales</taxon>
        <taxon>Acanthopleuribacteraceae</taxon>
        <taxon>Sulfidibacter</taxon>
    </lineage>
</organism>